<dbReference type="EMBL" id="VCIW01000003">
    <property type="protein sequence ID" value="TLS52934.1"/>
    <property type="molecule type" value="Genomic_DNA"/>
</dbReference>
<dbReference type="SUPFAM" id="SSF88713">
    <property type="entry name" value="Glycoside hydrolase/deacetylase"/>
    <property type="match status" value="1"/>
</dbReference>
<evidence type="ECO:0000259" key="2">
    <source>
        <dbReference type="Pfam" id="PF17677"/>
    </source>
</evidence>
<dbReference type="SUPFAM" id="SSF74650">
    <property type="entry name" value="Galactose mutarotase-like"/>
    <property type="match status" value="1"/>
</dbReference>
<dbReference type="Pfam" id="PF17677">
    <property type="entry name" value="Glyco_hydro38C2"/>
    <property type="match status" value="1"/>
</dbReference>
<feature type="domain" description="Glycosyl hydrolases family 38 C-terminal" evidence="2">
    <location>
        <begin position="1088"/>
        <end position="1144"/>
    </location>
</feature>
<dbReference type="GO" id="GO:0004559">
    <property type="term" value="F:alpha-mannosidase activity"/>
    <property type="evidence" value="ECO:0007669"/>
    <property type="project" value="InterPro"/>
</dbReference>
<dbReference type="InterPro" id="IPR011013">
    <property type="entry name" value="Gal_mutarotase_sf_dom"/>
</dbReference>
<name>A0A5R9GHR1_9BACL</name>
<keyword evidence="4" id="KW-1185">Reference proteome</keyword>
<evidence type="ECO:0008006" key="5">
    <source>
        <dbReference type="Google" id="ProtNLM"/>
    </source>
</evidence>
<dbReference type="AlphaFoldDB" id="A0A5R9GHR1"/>
<protein>
    <recommendedName>
        <fullName evidence="5">Glycoside hydrolase family 38 N-terminal domain-containing protein</fullName>
    </recommendedName>
</protein>
<evidence type="ECO:0000259" key="1">
    <source>
        <dbReference type="Pfam" id="PF01074"/>
    </source>
</evidence>
<comment type="caution">
    <text evidence="3">The sequence shown here is derived from an EMBL/GenBank/DDBJ whole genome shotgun (WGS) entry which is preliminary data.</text>
</comment>
<proteinExistence type="predicted"/>
<dbReference type="InterPro" id="IPR000602">
    <property type="entry name" value="Glyco_hydro_38_N"/>
</dbReference>
<dbReference type="InterPro" id="IPR027291">
    <property type="entry name" value="Glyco_hydro_38_N_sf"/>
</dbReference>
<dbReference type="PANTHER" id="PTHR46017">
    <property type="entry name" value="ALPHA-MANNOSIDASE 2C1"/>
    <property type="match status" value="1"/>
</dbReference>
<dbReference type="Proteomes" id="UP000309676">
    <property type="component" value="Unassembled WGS sequence"/>
</dbReference>
<dbReference type="InterPro" id="IPR041147">
    <property type="entry name" value="GH38_C"/>
</dbReference>
<gene>
    <name evidence="3" type="ORF">FE782_06050</name>
</gene>
<feature type="domain" description="Glycoside hydrolase family 38 N-terminal" evidence="1">
    <location>
        <begin position="305"/>
        <end position="573"/>
    </location>
</feature>
<dbReference type="Pfam" id="PF01074">
    <property type="entry name" value="Glyco_hydro_38N"/>
    <property type="match status" value="1"/>
</dbReference>
<dbReference type="GO" id="GO:0006013">
    <property type="term" value="P:mannose metabolic process"/>
    <property type="evidence" value="ECO:0007669"/>
    <property type="project" value="InterPro"/>
</dbReference>
<reference evidence="3 4" key="1">
    <citation type="submission" date="2019-05" db="EMBL/GenBank/DDBJ databases">
        <authorList>
            <person name="Narsing Rao M.P."/>
            <person name="Li W.J."/>
        </authorList>
    </citation>
    <scope>NUCLEOTIDE SEQUENCE [LARGE SCALE GENOMIC DNA]</scope>
    <source>
        <strain evidence="3 4">SYSU_K30003</strain>
    </source>
</reference>
<dbReference type="GO" id="GO:0030246">
    <property type="term" value="F:carbohydrate binding"/>
    <property type="evidence" value="ECO:0007669"/>
    <property type="project" value="InterPro"/>
</dbReference>
<evidence type="ECO:0000313" key="4">
    <source>
        <dbReference type="Proteomes" id="UP000309676"/>
    </source>
</evidence>
<accession>A0A5R9GHR1</accession>
<dbReference type="RefSeq" id="WP_138193175.1">
    <property type="nucleotide sequence ID" value="NZ_VCIW01000003.1"/>
</dbReference>
<dbReference type="OrthoDB" id="237949at2"/>
<dbReference type="GO" id="GO:0009313">
    <property type="term" value="P:oligosaccharide catabolic process"/>
    <property type="evidence" value="ECO:0007669"/>
    <property type="project" value="TreeGrafter"/>
</dbReference>
<sequence>MKERLWKIGEPDGSSDQLLDNYKDPCKLGDIVWDADVGRSADGGERWPMFQPSEADPDSGYRLHPYTIRFTIRRTPAPAYLLRLHVLTIAPRLCYLDIGANGTFGEVQLRAAPSASGDIALHSGLHTTIYADGVADVVIPGRLLREGVNELTLIGRDAGEVVVVDRIEAIKRLDRMANAAGVLYKCIELFEAGEADAPAEPIRRAEAISTVVYRQEENGELRNECLLYVELGTSVPSAELTLTLEADGAPSRTVPVRLDARPFGHLAFPFTISDGEGEVRYSLSGDVGGVPVSAGGTFRRRRKWTVYVTPHAHTDIGYTHRQWEVAERLCRNIDTALDWLESEEGAASASFAYHLDAGWTLETYLQTRSEARIAQLFRAMKAGKISVAGNYVDLLTQYAGLEDLIRNGEFLSDTLKPHGLKPEFVAFVDVASLTGSLPALLQESGIPYVVHADNQDRGPFRLNGQLHKASPFYWEGTNGGKVLCWLAKMYCELRKVCGSPPTPYAAARGLDMWLQEYERDDYAPDVVMLYGQEADNTDLDPQPNDFVRRWNETYAYPRLVPSDVLSFFREVEAKFGDRLVTVRGDGGAYWEDGVGSSMRETIAVRGAQASLPAAERLETLAVLHNDGWSYPLGQFDAAWRDVLLYDEHTWGAFLSGPEPDALLAHDQWETKRLMADNADQWGKRLLHVAATRHSLCWNNDGREVVVYNPHSFPVGGPVSVEIAPGEAAFDPDTGAIVPLRPIRTLPTQAVVELWLDPVPGFGYRRLVLKPSDEGTAVASGPAVSFEAKPRTPIKLANEWYEATFDPERGCLTSWIDRELGKELLPDAGASTYGFGQFVYAEGGEGTRLMGNQSDLAEGRMNPRAEFRLTEATLTASAVGRTLRLEGVVPYGELTIEWTLYDKAKRLDVRYTYRKAERREKEAVYVAFPTALEDAAVRSDSQLGWVLWDRDQLPGGCKEWLPLQTGILIERPEAAVFIASPDVPLFTIGDMVQGRWPKEKSLRSGTVFSYVLNNYWHTNYKASQGGELRFAYSFVSGNVIRPEEAYRAGWSTRRPLYGQRMSFQDFRETKEPYAAAGGGTLAAFEADGLAVTTMKRARDGDGFIVRVQNIGGAEETGTLSFPNKRIARAWRTDLLERNVEALSPGEDGSLSIGAAAYGLTTVRIAFAEDGGKQA</sequence>
<dbReference type="Gene3D" id="2.60.40.2220">
    <property type="match status" value="1"/>
</dbReference>
<dbReference type="Gene3D" id="3.20.110.10">
    <property type="entry name" value="Glycoside hydrolase 38, N terminal domain"/>
    <property type="match status" value="1"/>
</dbReference>
<dbReference type="InterPro" id="IPR011330">
    <property type="entry name" value="Glyco_hydro/deAcase_b/a-brl"/>
</dbReference>
<evidence type="ECO:0000313" key="3">
    <source>
        <dbReference type="EMBL" id="TLS52934.1"/>
    </source>
</evidence>
<organism evidence="3 4">
    <name type="scientific">Paenibacillus antri</name>
    <dbReference type="NCBI Taxonomy" id="2582848"/>
    <lineage>
        <taxon>Bacteria</taxon>
        <taxon>Bacillati</taxon>
        <taxon>Bacillota</taxon>
        <taxon>Bacilli</taxon>
        <taxon>Bacillales</taxon>
        <taxon>Paenibacillaceae</taxon>
        <taxon>Paenibacillus</taxon>
    </lineage>
</organism>
<dbReference type="PANTHER" id="PTHR46017:SF1">
    <property type="entry name" value="ALPHA-MANNOSIDASE 2C1"/>
    <property type="match status" value="1"/>
</dbReference>